<dbReference type="RefSeq" id="WP_073100384.1">
    <property type="nucleotide sequence ID" value="NZ_QOVL01000020.1"/>
</dbReference>
<dbReference type="InterPro" id="IPR011004">
    <property type="entry name" value="Trimer_LpxA-like_sf"/>
</dbReference>
<evidence type="ECO:0000256" key="3">
    <source>
        <dbReference type="ARBA" id="ARBA00023315"/>
    </source>
</evidence>
<accession>A0A4Q0PGD8</accession>
<dbReference type="EC" id="2.3.1.30" evidence="4"/>
<dbReference type="Proteomes" id="UP000290608">
    <property type="component" value="Unassembled WGS sequence"/>
</dbReference>
<dbReference type="EMBL" id="QOVL01000020">
    <property type="protein sequence ID" value="RXG25995.1"/>
    <property type="molecule type" value="Genomic_DNA"/>
</dbReference>
<keyword evidence="2 4" id="KW-0808">Transferase</keyword>
<protein>
    <recommendedName>
        <fullName evidence="4">Serine acetyltransferase</fullName>
        <ecNumber evidence="4">2.3.1.30</ecNumber>
    </recommendedName>
</protein>
<sequence length="165" mass="17934">MYGIFQDWSANKGNLKGRLVMLAFRIAHIATKSKLWKFILIPYLIWYRITIEWFLGIELQFQVEAGPGLKLWHGQGSVVHHSTKIGSNCTLRQNTTFGNKKDINGIKSAGANIGSNVDIGANVCIIGSVVIGDDSVIGAGSVVTKSFDAGSIIVGNPARLLKSKY</sequence>
<dbReference type="STRING" id="1122159.SAMN02745246_03327"/>
<dbReference type="Gene3D" id="2.160.10.10">
    <property type="entry name" value="Hexapeptide repeat proteins"/>
    <property type="match status" value="1"/>
</dbReference>
<dbReference type="InterPro" id="IPR001451">
    <property type="entry name" value="Hexapep"/>
</dbReference>
<dbReference type="AlphaFoldDB" id="A0A4Q0PGD8"/>
<dbReference type="PIRSF" id="PIRSF000441">
    <property type="entry name" value="CysE"/>
    <property type="match status" value="1"/>
</dbReference>
<dbReference type="SUPFAM" id="SSF51161">
    <property type="entry name" value="Trimeric LpxA-like enzymes"/>
    <property type="match status" value="1"/>
</dbReference>
<evidence type="ECO:0000313" key="5">
    <source>
        <dbReference type="EMBL" id="RXG25995.1"/>
    </source>
</evidence>
<dbReference type="GO" id="GO:0006535">
    <property type="term" value="P:cysteine biosynthetic process from serine"/>
    <property type="evidence" value="ECO:0007669"/>
    <property type="project" value="InterPro"/>
</dbReference>
<dbReference type="GO" id="GO:0005737">
    <property type="term" value="C:cytoplasm"/>
    <property type="evidence" value="ECO:0007669"/>
    <property type="project" value="InterPro"/>
</dbReference>
<proteinExistence type="inferred from homology"/>
<comment type="catalytic activity">
    <reaction evidence="4">
        <text>L-serine + acetyl-CoA = O-acetyl-L-serine + CoA</text>
        <dbReference type="Rhea" id="RHEA:24560"/>
        <dbReference type="ChEBI" id="CHEBI:33384"/>
        <dbReference type="ChEBI" id="CHEBI:57287"/>
        <dbReference type="ChEBI" id="CHEBI:57288"/>
        <dbReference type="ChEBI" id="CHEBI:58340"/>
        <dbReference type="EC" id="2.3.1.30"/>
    </reaction>
</comment>
<keyword evidence="3 4" id="KW-0012">Acyltransferase</keyword>
<comment type="similarity">
    <text evidence="1 4">Belongs to the transferase hexapeptide repeat family.</text>
</comment>
<evidence type="ECO:0000313" key="6">
    <source>
        <dbReference type="Proteomes" id="UP000290608"/>
    </source>
</evidence>
<dbReference type="InterPro" id="IPR005881">
    <property type="entry name" value="Ser_O-AcTrfase"/>
</dbReference>
<comment type="caution">
    <text evidence="5">The sequence shown here is derived from an EMBL/GenBank/DDBJ whole genome shotgun (WGS) entry which is preliminary data.</text>
</comment>
<evidence type="ECO:0000256" key="4">
    <source>
        <dbReference type="PIRNR" id="PIRNR000441"/>
    </source>
</evidence>
<reference evidence="5 6" key="1">
    <citation type="submission" date="2018-07" db="EMBL/GenBank/DDBJ databases">
        <title>Leeuwenhoekiella genomics.</title>
        <authorList>
            <person name="Tahon G."/>
            <person name="Willems A."/>
        </authorList>
    </citation>
    <scope>NUCLEOTIDE SEQUENCE [LARGE SCALE GENOMIC DNA]</scope>
    <source>
        <strain evidence="5 6">LMG 1345</strain>
    </source>
</reference>
<gene>
    <name evidence="5" type="ORF">DSL99_3401</name>
</gene>
<organism evidence="5 6">
    <name type="scientific">Leeuwenhoekiella marinoflava</name>
    <dbReference type="NCBI Taxonomy" id="988"/>
    <lineage>
        <taxon>Bacteria</taxon>
        <taxon>Pseudomonadati</taxon>
        <taxon>Bacteroidota</taxon>
        <taxon>Flavobacteriia</taxon>
        <taxon>Flavobacteriales</taxon>
        <taxon>Flavobacteriaceae</taxon>
        <taxon>Leeuwenhoekiella</taxon>
    </lineage>
</organism>
<dbReference type="GO" id="GO:0009001">
    <property type="term" value="F:serine O-acetyltransferase activity"/>
    <property type="evidence" value="ECO:0007669"/>
    <property type="project" value="UniProtKB-EC"/>
</dbReference>
<dbReference type="PANTHER" id="PTHR42811">
    <property type="entry name" value="SERINE ACETYLTRANSFERASE"/>
    <property type="match status" value="1"/>
</dbReference>
<name>A0A4Q0PGD8_9FLAO</name>
<dbReference type="CDD" id="cd03354">
    <property type="entry name" value="LbH_SAT"/>
    <property type="match status" value="1"/>
</dbReference>
<dbReference type="Pfam" id="PF00132">
    <property type="entry name" value="Hexapep"/>
    <property type="match status" value="1"/>
</dbReference>
<evidence type="ECO:0000256" key="1">
    <source>
        <dbReference type="ARBA" id="ARBA00007274"/>
    </source>
</evidence>
<dbReference type="InterPro" id="IPR045304">
    <property type="entry name" value="LbH_SAT"/>
</dbReference>
<evidence type="ECO:0000256" key="2">
    <source>
        <dbReference type="ARBA" id="ARBA00022679"/>
    </source>
</evidence>